<dbReference type="Proteomes" id="UP000051574">
    <property type="component" value="Unassembled WGS sequence"/>
</dbReference>
<dbReference type="Pfam" id="PF00650">
    <property type="entry name" value="CRAL_TRIO"/>
    <property type="match status" value="1"/>
</dbReference>
<accession>A0A0T6AZK2</accession>
<dbReference type="GO" id="GO:1902936">
    <property type="term" value="F:phosphatidylinositol bisphosphate binding"/>
    <property type="evidence" value="ECO:0007669"/>
    <property type="project" value="TreeGrafter"/>
</dbReference>
<dbReference type="PANTHER" id="PTHR10174">
    <property type="entry name" value="ALPHA-TOCOPHEROL TRANSFER PROTEIN-RELATED"/>
    <property type="match status" value="1"/>
</dbReference>
<comment type="caution">
    <text evidence="2">The sequence shown here is derived from an EMBL/GenBank/DDBJ whole genome shotgun (WGS) entry which is preliminary data.</text>
</comment>
<gene>
    <name evidence="2" type="ORF">AMK59_7286</name>
</gene>
<reference evidence="2 3" key="1">
    <citation type="submission" date="2015-09" db="EMBL/GenBank/DDBJ databases">
        <title>Draft genome of the scarab beetle Oryctes borbonicus.</title>
        <authorList>
            <person name="Meyer J.M."/>
            <person name="Markov G.V."/>
            <person name="Baskaran P."/>
            <person name="Herrmann M."/>
            <person name="Sommer R.J."/>
            <person name="Roedelsperger C."/>
        </authorList>
    </citation>
    <scope>NUCLEOTIDE SEQUENCE [LARGE SCALE GENOMIC DNA]</scope>
    <source>
        <strain evidence="2">OB123</strain>
        <tissue evidence="2">Whole animal</tissue>
    </source>
</reference>
<dbReference type="InterPro" id="IPR001251">
    <property type="entry name" value="CRAL-TRIO_dom"/>
</dbReference>
<sequence length="190" mass="22593">MPGFENPLVIFFEEKFSRKAIKKKRFITCVVRRLPYFCVVYHTTPQSLASLFCCNIQHIFREYIAFPTKTEDGCIIVHHRLHDFTYWKYNMCDSMKLLCMTLDAALFEYPPTGLIVLFDMKGVSLMHLTRVKLGYVKIFFDYYQEALPVKLKAIHVLNSVYFLDKVMTIIKPFMKKQIYDLVRLLIDKYQ</sequence>
<dbReference type="SUPFAM" id="SSF52087">
    <property type="entry name" value="CRAL/TRIO domain"/>
    <property type="match status" value="1"/>
</dbReference>
<proteinExistence type="predicted"/>
<feature type="domain" description="CRAL-TRIO" evidence="1">
    <location>
        <begin position="111"/>
        <end position="190"/>
    </location>
</feature>
<dbReference type="Gene3D" id="3.40.525.10">
    <property type="entry name" value="CRAL-TRIO lipid binding domain"/>
    <property type="match status" value="1"/>
</dbReference>
<dbReference type="GO" id="GO:0016020">
    <property type="term" value="C:membrane"/>
    <property type="evidence" value="ECO:0007669"/>
    <property type="project" value="TreeGrafter"/>
</dbReference>
<dbReference type="InterPro" id="IPR036865">
    <property type="entry name" value="CRAL-TRIO_dom_sf"/>
</dbReference>
<dbReference type="AlphaFoldDB" id="A0A0T6AZK2"/>
<dbReference type="EMBL" id="LJIG01022455">
    <property type="protein sequence ID" value="KRT80506.1"/>
    <property type="molecule type" value="Genomic_DNA"/>
</dbReference>
<evidence type="ECO:0000313" key="3">
    <source>
        <dbReference type="Proteomes" id="UP000051574"/>
    </source>
</evidence>
<evidence type="ECO:0000259" key="1">
    <source>
        <dbReference type="PROSITE" id="PS50191"/>
    </source>
</evidence>
<dbReference type="OrthoDB" id="1434354at2759"/>
<name>A0A0T6AZK2_9SCAR</name>
<organism evidence="2 3">
    <name type="scientific">Oryctes borbonicus</name>
    <dbReference type="NCBI Taxonomy" id="1629725"/>
    <lineage>
        <taxon>Eukaryota</taxon>
        <taxon>Metazoa</taxon>
        <taxon>Ecdysozoa</taxon>
        <taxon>Arthropoda</taxon>
        <taxon>Hexapoda</taxon>
        <taxon>Insecta</taxon>
        <taxon>Pterygota</taxon>
        <taxon>Neoptera</taxon>
        <taxon>Endopterygota</taxon>
        <taxon>Coleoptera</taxon>
        <taxon>Polyphaga</taxon>
        <taxon>Scarabaeiformia</taxon>
        <taxon>Scarabaeidae</taxon>
        <taxon>Dynastinae</taxon>
        <taxon>Oryctes</taxon>
    </lineage>
</organism>
<evidence type="ECO:0000313" key="2">
    <source>
        <dbReference type="EMBL" id="KRT80506.1"/>
    </source>
</evidence>
<dbReference type="CDD" id="cd00170">
    <property type="entry name" value="SEC14"/>
    <property type="match status" value="1"/>
</dbReference>
<dbReference type="PANTHER" id="PTHR10174:SF130">
    <property type="entry name" value="ALPHA-TOCOPHEROL TRANSFER PROTEIN-LIKE"/>
    <property type="match status" value="1"/>
</dbReference>
<dbReference type="PROSITE" id="PS50191">
    <property type="entry name" value="CRAL_TRIO"/>
    <property type="match status" value="1"/>
</dbReference>
<keyword evidence="3" id="KW-1185">Reference proteome</keyword>
<protein>
    <submittedName>
        <fullName evidence="2">CRAL-TRIO domain containing protein</fullName>
    </submittedName>
</protein>